<evidence type="ECO:0000313" key="4">
    <source>
        <dbReference type="Proteomes" id="UP001146670"/>
    </source>
</evidence>
<reference evidence="3" key="1">
    <citation type="submission" date="2022-12" db="EMBL/GenBank/DDBJ databases">
        <title>Description and comparative metabolic analysis of Aerococcus sp. nov., isolated from the feces of a pig.</title>
        <authorList>
            <person name="Chang Y.-H."/>
        </authorList>
    </citation>
    <scope>NUCLEOTIDE SEQUENCE</scope>
    <source>
        <strain evidence="3">YH-aer222</strain>
    </source>
</reference>
<feature type="domain" description="Peptidase M24" evidence="1">
    <location>
        <begin position="149"/>
        <end position="351"/>
    </location>
</feature>
<dbReference type="Proteomes" id="UP001146670">
    <property type="component" value="Unassembled WGS sequence"/>
</dbReference>
<comment type="caution">
    <text evidence="3">The sequence shown here is derived from an EMBL/GenBank/DDBJ whole genome shotgun (WGS) entry which is preliminary data.</text>
</comment>
<keyword evidence="4" id="KW-1185">Reference proteome</keyword>
<dbReference type="InterPro" id="IPR050659">
    <property type="entry name" value="Peptidase_M24B"/>
</dbReference>
<evidence type="ECO:0000259" key="1">
    <source>
        <dbReference type="Pfam" id="PF00557"/>
    </source>
</evidence>
<name>A0A9X3JF52_9LACT</name>
<dbReference type="PANTHER" id="PTHR46112:SF3">
    <property type="entry name" value="AMINOPEPTIDASE YPDF"/>
    <property type="match status" value="1"/>
</dbReference>
<dbReference type="Gene3D" id="3.90.230.10">
    <property type="entry name" value="Creatinase/methionine aminopeptidase superfamily"/>
    <property type="match status" value="1"/>
</dbReference>
<gene>
    <name evidence="3" type="ORF">OW157_03055</name>
</gene>
<dbReference type="Pfam" id="PF01321">
    <property type="entry name" value="Creatinase_N"/>
    <property type="match status" value="1"/>
</dbReference>
<dbReference type="AlphaFoldDB" id="A0A9X3JF52"/>
<evidence type="ECO:0000259" key="2">
    <source>
        <dbReference type="Pfam" id="PF01321"/>
    </source>
</evidence>
<accession>A0A9X3JF52</accession>
<protein>
    <submittedName>
        <fullName evidence="3">Xaa-Pro peptidase family protein</fullName>
    </submittedName>
</protein>
<evidence type="ECO:0000313" key="3">
    <source>
        <dbReference type="EMBL" id="MCZ0725546.1"/>
    </source>
</evidence>
<dbReference type="Gene3D" id="3.40.350.10">
    <property type="entry name" value="Creatinase/prolidase N-terminal domain"/>
    <property type="match status" value="1"/>
</dbReference>
<dbReference type="PANTHER" id="PTHR46112">
    <property type="entry name" value="AMINOPEPTIDASE"/>
    <property type="match status" value="1"/>
</dbReference>
<dbReference type="RefSeq" id="WP_268751862.1">
    <property type="nucleotide sequence ID" value="NZ_JAPRFQ010000001.1"/>
</dbReference>
<organism evidence="3 4">
    <name type="scientific">Aerococcus kribbianus</name>
    <dbReference type="NCBI Taxonomy" id="2999064"/>
    <lineage>
        <taxon>Bacteria</taxon>
        <taxon>Bacillati</taxon>
        <taxon>Bacillota</taxon>
        <taxon>Bacilli</taxon>
        <taxon>Lactobacillales</taxon>
        <taxon>Aerococcaceae</taxon>
        <taxon>Aerococcus</taxon>
    </lineage>
</organism>
<dbReference type="Pfam" id="PF00557">
    <property type="entry name" value="Peptidase_M24"/>
    <property type="match status" value="1"/>
</dbReference>
<dbReference type="InterPro" id="IPR000994">
    <property type="entry name" value="Pept_M24"/>
</dbReference>
<dbReference type="SUPFAM" id="SSF55920">
    <property type="entry name" value="Creatinase/aminopeptidase"/>
    <property type="match status" value="1"/>
</dbReference>
<sequence>MPSEHQKRLKTLQAYLIEKNLDTMIISDPAAIAYYIGVKFDPMERLWLLLVPQEGPSQVIANELFVLDDLQVDDLSITWVKDTHTISQAFQSLVYPLDQEKHLQVGIDKNWRAGQFLPIAADYPNATFTLASDIVDQQRAIKTIEEQKAMRLASEINDRAMGRLIQEVLPLGLSELEAVDRLKTIYAQEGADSGFSFDPIIAYGGNGADPHHEPDHSKPLPGDAIVIDIGCQHQGYCSDMTRTVYYGEVSDLDRKLYNLAKQANQAGIEAVICGQPLSSVDQASRNVIAKQGYDENFTHRTGHFIGQETHEAGDVSASNHTPIQAGNIFSIEPGIYLSGQTAVRIEDLVIAHEDSVEVINHYSKDLTVIPLAKTE</sequence>
<dbReference type="EMBL" id="JAPRFR010000001">
    <property type="protein sequence ID" value="MCZ0725546.1"/>
    <property type="molecule type" value="Genomic_DNA"/>
</dbReference>
<proteinExistence type="predicted"/>
<dbReference type="SUPFAM" id="SSF53092">
    <property type="entry name" value="Creatinase/prolidase N-terminal domain"/>
    <property type="match status" value="1"/>
</dbReference>
<dbReference type="InterPro" id="IPR000587">
    <property type="entry name" value="Creatinase_N"/>
</dbReference>
<dbReference type="InterPro" id="IPR029149">
    <property type="entry name" value="Creatin/AminoP/Spt16_N"/>
</dbReference>
<dbReference type="InterPro" id="IPR036005">
    <property type="entry name" value="Creatinase/aminopeptidase-like"/>
</dbReference>
<feature type="domain" description="Creatinase N-terminal" evidence="2">
    <location>
        <begin position="8"/>
        <end position="141"/>
    </location>
</feature>